<evidence type="ECO:0000313" key="2">
    <source>
        <dbReference type="Proteomes" id="UP000675881"/>
    </source>
</evidence>
<proteinExistence type="predicted"/>
<dbReference type="OrthoDB" id="10652813at2759"/>
<dbReference type="InterPro" id="IPR036047">
    <property type="entry name" value="F-box-like_dom_sf"/>
</dbReference>
<organism evidence="1 2">
    <name type="scientific">Lepeophtheirus salmonis</name>
    <name type="common">Salmon louse</name>
    <name type="synonym">Caligus salmonis</name>
    <dbReference type="NCBI Taxonomy" id="72036"/>
    <lineage>
        <taxon>Eukaryota</taxon>
        <taxon>Metazoa</taxon>
        <taxon>Ecdysozoa</taxon>
        <taxon>Arthropoda</taxon>
        <taxon>Crustacea</taxon>
        <taxon>Multicrustacea</taxon>
        <taxon>Hexanauplia</taxon>
        <taxon>Copepoda</taxon>
        <taxon>Siphonostomatoida</taxon>
        <taxon>Caligidae</taxon>
        <taxon>Lepeophtheirus</taxon>
    </lineage>
</organism>
<evidence type="ECO:0000313" key="1">
    <source>
        <dbReference type="EMBL" id="CAF2906929.1"/>
    </source>
</evidence>
<dbReference type="Gene3D" id="1.20.1280.50">
    <property type="match status" value="1"/>
</dbReference>
<dbReference type="Proteomes" id="UP000675881">
    <property type="component" value="Chromosome 3"/>
</dbReference>
<name>A0A7R8H6R5_LEPSM</name>
<keyword evidence="2" id="KW-1185">Reference proteome</keyword>
<reference evidence="1" key="1">
    <citation type="submission" date="2021-02" db="EMBL/GenBank/DDBJ databases">
        <authorList>
            <person name="Bekaert M."/>
        </authorList>
    </citation>
    <scope>NUCLEOTIDE SEQUENCE</scope>
    <source>
        <strain evidence="1">IoA-00</strain>
    </source>
</reference>
<dbReference type="EMBL" id="HG994582">
    <property type="protein sequence ID" value="CAF2906929.1"/>
    <property type="molecule type" value="Genomic_DNA"/>
</dbReference>
<accession>A0A7R8H6R5</accession>
<protein>
    <submittedName>
        <fullName evidence="1">(salmon louse) hypothetical protein</fullName>
    </submittedName>
</protein>
<dbReference type="AlphaFoldDB" id="A0A7R8H6R5"/>
<dbReference type="SUPFAM" id="SSF81383">
    <property type="entry name" value="F-box domain"/>
    <property type="match status" value="1"/>
</dbReference>
<sequence length="101" mass="12017">MDETKRGYKNFLLDNTYTNSVFNNRRRISYYMALIIMDIIGELYARNQSYFVKMILIYAGHNSVCSCLLTCRSWYNMIRHGIGDWEGLVKRIISQDWNNSK</sequence>
<gene>
    <name evidence="1" type="ORF">LSAA_7367</name>
</gene>